<name>A0AAV3UBX6_9EURY</name>
<dbReference type="PANTHER" id="PTHR43941:SF1">
    <property type="entry name" value="STRUCTURAL MAINTENANCE OF CHROMOSOMES PROTEIN 2"/>
    <property type="match status" value="1"/>
</dbReference>
<dbReference type="SUPFAM" id="SSF161270">
    <property type="entry name" value="PspA lactotransferrin-binding region"/>
    <property type="match status" value="1"/>
</dbReference>
<comment type="caution">
    <text evidence="3">The sequence shown here is derived from an EMBL/GenBank/DDBJ whole genome shotgun (WGS) entry which is preliminary data.</text>
</comment>
<keyword evidence="1" id="KW-0175">Coiled coil</keyword>
<dbReference type="Proteomes" id="UP001501729">
    <property type="component" value="Unassembled WGS sequence"/>
</dbReference>
<keyword evidence="4" id="KW-1185">Reference proteome</keyword>
<reference evidence="3 4" key="1">
    <citation type="journal article" date="2019" name="Int. J. Syst. Evol. Microbiol.">
        <title>The Global Catalogue of Microorganisms (GCM) 10K type strain sequencing project: providing services to taxonomists for standard genome sequencing and annotation.</title>
        <authorList>
            <consortium name="The Broad Institute Genomics Platform"/>
            <consortium name="The Broad Institute Genome Sequencing Center for Infectious Disease"/>
            <person name="Wu L."/>
            <person name="Ma J."/>
        </authorList>
    </citation>
    <scope>NUCLEOTIDE SEQUENCE [LARGE SCALE GENOMIC DNA]</scope>
    <source>
        <strain evidence="3 4">JCM 17504</strain>
    </source>
</reference>
<evidence type="ECO:0000256" key="1">
    <source>
        <dbReference type="SAM" id="Coils"/>
    </source>
</evidence>
<dbReference type="Gene3D" id="1.10.287.1490">
    <property type="match status" value="2"/>
</dbReference>
<dbReference type="GeneID" id="68615175"/>
<evidence type="ECO:0000313" key="3">
    <source>
        <dbReference type="EMBL" id="GAA5042015.1"/>
    </source>
</evidence>
<accession>A0AAV3UBX6</accession>
<dbReference type="SUPFAM" id="SSF46966">
    <property type="entry name" value="Spectrin repeat"/>
    <property type="match status" value="1"/>
</dbReference>
<sequence>MDNVGFHPEYENENWTAYKDHRVQFERTLEPEEELTTVYGVRLTDWQDAESFLIEPELEEVTPVANDAGIETEDRMEEHTITDIVSEDSSQVVRDVIAGDSGLPGLGVGEESDPLADANANASARDPLAEASDDPAAETADESVSDVADATDIADVPTTEAADDPLSSSETDEESGESEAPFTGFNGEILDESADSSDSTDDVLTESDDGDILEPPAENEAVEVERSASPPRPGSVAAALADEIRAGEVSESDLKLIQQELDLDTPESTNVRIRHLQSRVDDLSAYIEALEEFIGDNGTAQTVIDGFEDEVESLRDELGTMHDDIERAKDEGAQARACVADLEADLDDLDEKLGGVDDLGENLGTLDTQLNDLEDLVATNTQEASALDDEIEDLRDDFDDVRALEDDVETIEKSVSEIETLSETVSDLSDSVSESKFQLDDEIDSLRTDISNVESQLSEIEQLQADISELEDDLSELREWRNQLGSVFGGN</sequence>
<organism evidence="3 4">
    <name type="scientific">Haladaptatus pallidirubidus</name>
    <dbReference type="NCBI Taxonomy" id="1008152"/>
    <lineage>
        <taxon>Archaea</taxon>
        <taxon>Methanobacteriati</taxon>
        <taxon>Methanobacteriota</taxon>
        <taxon>Stenosarchaea group</taxon>
        <taxon>Halobacteria</taxon>
        <taxon>Halobacteriales</taxon>
        <taxon>Haladaptataceae</taxon>
        <taxon>Haladaptatus</taxon>
    </lineage>
</organism>
<dbReference type="EMBL" id="BAABKX010000001">
    <property type="protein sequence ID" value="GAA5042015.1"/>
    <property type="molecule type" value="Genomic_DNA"/>
</dbReference>
<gene>
    <name evidence="3" type="ORF">GCM10025751_04880</name>
</gene>
<dbReference type="PANTHER" id="PTHR43941">
    <property type="entry name" value="STRUCTURAL MAINTENANCE OF CHROMOSOMES PROTEIN 2"/>
    <property type="match status" value="1"/>
</dbReference>
<evidence type="ECO:0000256" key="2">
    <source>
        <dbReference type="SAM" id="MobiDB-lite"/>
    </source>
</evidence>
<proteinExistence type="predicted"/>
<feature type="coiled-coil region" evidence="1">
    <location>
        <begin position="304"/>
        <end position="480"/>
    </location>
</feature>
<dbReference type="RefSeq" id="WP_227775288.1">
    <property type="nucleotide sequence ID" value="NZ_BAABKX010000001.1"/>
</dbReference>
<feature type="compositionally biased region" description="Acidic residues" evidence="2">
    <location>
        <begin position="131"/>
        <end position="144"/>
    </location>
</feature>
<dbReference type="AlphaFoldDB" id="A0AAV3UBX6"/>
<feature type="compositionally biased region" description="Acidic residues" evidence="2">
    <location>
        <begin position="189"/>
        <end position="212"/>
    </location>
</feature>
<feature type="region of interest" description="Disordered" evidence="2">
    <location>
        <begin position="123"/>
        <end position="237"/>
    </location>
</feature>
<evidence type="ECO:0000313" key="4">
    <source>
        <dbReference type="Proteomes" id="UP001501729"/>
    </source>
</evidence>
<protein>
    <submittedName>
        <fullName evidence="3">Uncharacterized protein</fullName>
    </submittedName>
</protein>